<sequence length="706" mass="78517">MDGISREYGQRVDHMIIGRVTNEEKVIDLTGFMRGNAAIADVNVLDLHALAAISSAHIVDERMPPPRGGFDRKKDQFAYLDRARGDRTGGHMPMISFTGNTLPGGIKAHMPFMLNGTTGIFWPKSEDKQDQQTIEHSSAVQQLREAGIDPGVFQRYIIQSTDDILMVRHAHLIAAAVNFVLRNRHLQNVVMWIQGVRDRHLHEVENMIRKEVTSAFELEKPQVVDGDDVINNTIGWPQDPDAETPWWIQPDEVHAQFFERAATELLKASRHSVVLINPHILTVQSYVNNGGVIVAYVEMLDLVHKRRIATRDPGNMQPTAAVPLDPEIVAIAKAAGAQRLSDIHVPKGVSKGMILAPSGAGKSYYVTESRLLFDAPIVDAAPPVLEQRMTRTAAELIAASARADHSRSLYRVGRMADISASSGPMHAFPSPSFLMAVGGEENATAKDYADAKRLAFNLNNDVEVLIMRNARMRNYTRPRAIRHLYVIESPYLEMVPITDFTVPRVFYYVAVTHVDGYDMNARMFKMISYVEAYNLIVGDKQTGRPILPTPDANYEEGARPLYNRVYECRWVYPHFNTRPSGIGGLVSIHNRNAYAIGRSMPFLDELLASNVKPSGHALAALPLSPGPFLNYLMELLYNFHHPASDPFPFGTVEPSTGETFHSTAEYQAAIDILSSYHATVTIDTLALRVVNANATILKKVMSRAGR</sequence>
<accession>A0A2V0RA76</accession>
<organism evidence="1">
    <name type="scientific">viral metagenome</name>
    <dbReference type="NCBI Taxonomy" id="1070528"/>
    <lineage>
        <taxon>unclassified sequences</taxon>
        <taxon>metagenomes</taxon>
        <taxon>organismal metagenomes</taxon>
    </lineage>
</organism>
<reference evidence="1" key="1">
    <citation type="submission" date="2017-04" db="EMBL/GenBank/DDBJ databases">
        <title>Unveiling RNA virosphere associated with marine microorganisms.</title>
        <authorList>
            <person name="Urayama S."/>
            <person name="Takaki Y."/>
            <person name="Nishi S."/>
            <person name="Yoshida Y."/>
            <person name="Deguchi S."/>
            <person name="Takai K."/>
            <person name="Nunoura T."/>
        </authorList>
    </citation>
    <scope>NUCLEOTIDE SEQUENCE</scope>
</reference>
<proteinExistence type="predicted"/>
<dbReference type="EMBL" id="BDQA01000778">
    <property type="protein sequence ID" value="GBH22216.1"/>
    <property type="molecule type" value="Genomic_RNA"/>
</dbReference>
<protein>
    <submittedName>
        <fullName evidence="1">Uncharacterized protein</fullName>
    </submittedName>
</protein>
<dbReference type="AlphaFoldDB" id="A0A2V0RA76"/>
<evidence type="ECO:0000313" key="1">
    <source>
        <dbReference type="EMBL" id="GBH22216.1"/>
    </source>
</evidence>
<name>A0A2V0RA76_9ZZZZ</name>
<comment type="caution">
    <text evidence="1">The sequence shown here is derived from an EMBL/GenBank/DDBJ whole genome shotgun (WGS) entry which is preliminary data.</text>
</comment>